<dbReference type="AlphaFoldDB" id="A0A381QBL4"/>
<organism evidence="3">
    <name type="scientific">marine metagenome</name>
    <dbReference type="NCBI Taxonomy" id="408172"/>
    <lineage>
        <taxon>unclassified sequences</taxon>
        <taxon>metagenomes</taxon>
        <taxon>ecological metagenomes</taxon>
    </lineage>
</organism>
<reference evidence="3" key="1">
    <citation type="submission" date="2018-05" db="EMBL/GenBank/DDBJ databases">
        <authorList>
            <person name="Lanie J.A."/>
            <person name="Ng W.-L."/>
            <person name="Kazmierczak K.M."/>
            <person name="Andrzejewski T.M."/>
            <person name="Davidsen T.M."/>
            <person name="Wayne K.J."/>
            <person name="Tettelin H."/>
            <person name="Glass J.I."/>
            <person name="Rusch D."/>
            <person name="Podicherti R."/>
            <person name="Tsui H.-C.T."/>
            <person name="Winkler M.E."/>
        </authorList>
    </citation>
    <scope>NUCLEOTIDE SEQUENCE</scope>
</reference>
<feature type="compositionally biased region" description="Acidic residues" evidence="2">
    <location>
        <begin position="90"/>
        <end position="101"/>
    </location>
</feature>
<name>A0A381QBL4_9ZZZZ</name>
<feature type="compositionally biased region" description="Basic and acidic residues" evidence="2">
    <location>
        <begin position="116"/>
        <end position="140"/>
    </location>
</feature>
<feature type="coiled-coil region" evidence="1">
    <location>
        <begin position="48"/>
        <end position="83"/>
    </location>
</feature>
<keyword evidence="1" id="KW-0175">Coiled coil</keyword>
<evidence type="ECO:0000313" key="3">
    <source>
        <dbReference type="EMBL" id="SUZ75789.1"/>
    </source>
</evidence>
<accession>A0A381QBL4</accession>
<evidence type="ECO:0000256" key="2">
    <source>
        <dbReference type="SAM" id="MobiDB-lite"/>
    </source>
</evidence>
<sequence>MPKKPDTGGSEDQAPAIDPQKKYLMDQFGSLMEKVGDGFGIPLQEELVRRLEQTIADFHEEVTELLENLKDNSEKRHEKLKEIWENQELIIEDEGESEEGDGGGAAPEESGEELSDWEKRVEGMEEGKGDEKPADEGEKKKEKKGLFGRKKK</sequence>
<dbReference type="EMBL" id="UINC01001259">
    <property type="protein sequence ID" value="SUZ75789.1"/>
    <property type="molecule type" value="Genomic_DNA"/>
</dbReference>
<gene>
    <name evidence="3" type="ORF">METZ01_LOCUS28643</name>
</gene>
<proteinExistence type="predicted"/>
<protein>
    <submittedName>
        <fullName evidence="3">Uncharacterized protein</fullName>
    </submittedName>
</protein>
<feature type="region of interest" description="Disordered" evidence="2">
    <location>
        <begin position="87"/>
        <end position="152"/>
    </location>
</feature>
<feature type="compositionally biased region" description="Basic residues" evidence="2">
    <location>
        <begin position="141"/>
        <end position="152"/>
    </location>
</feature>
<evidence type="ECO:0000256" key="1">
    <source>
        <dbReference type="SAM" id="Coils"/>
    </source>
</evidence>